<organism evidence="2">
    <name type="scientific">mine drainage metagenome</name>
    <dbReference type="NCBI Taxonomy" id="410659"/>
    <lineage>
        <taxon>unclassified sequences</taxon>
        <taxon>metagenomes</taxon>
        <taxon>ecological metagenomes</taxon>
    </lineage>
</organism>
<dbReference type="EMBL" id="MLJW01001949">
    <property type="protein sequence ID" value="OIQ76160.1"/>
    <property type="molecule type" value="Genomic_DNA"/>
</dbReference>
<evidence type="ECO:0000313" key="2">
    <source>
        <dbReference type="EMBL" id="OIQ76160.1"/>
    </source>
</evidence>
<feature type="region of interest" description="Disordered" evidence="1">
    <location>
        <begin position="1"/>
        <end position="25"/>
    </location>
</feature>
<proteinExistence type="predicted"/>
<dbReference type="AlphaFoldDB" id="A0A1J5PYY9"/>
<sequence>MFTGLLAVTRQLRQPPRQHLDESTGSTNMVAGFIVTCLGNRAQRRDGQILTEFQLR</sequence>
<name>A0A1J5PYY9_9ZZZZ</name>
<comment type="caution">
    <text evidence="2">The sequence shown here is derived from an EMBL/GenBank/DDBJ whole genome shotgun (WGS) entry which is preliminary data.</text>
</comment>
<reference evidence="2" key="1">
    <citation type="submission" date="2016-10" db="EMBL/GenBank/DDBJ databases">
        <title>Sequence of Gallionella enrichment culture.</title>
        <authorList>
            <person name="Poehlein A."/>
            <person name="Muehling M."/>
            <person name="Daniel R."/>
        </authorList>
    </citation>
    <scope>NUCLEOTIDE SEQUENCE</scope>
</reference>
<gene>
    <name evidence="2" type="ORF">GALL_421610</name>
</gene>
<evidence type="ECO:0000256" key="1">
    <source>
        <dbReference type="SAM" id="MobiDB-lite"/>
    </source>
</evidence>
<protein>
    <submittedName>
        <fullName evidence="2">Uncharacterized protein</fullName>
    </submittedName>
</protein>
<accession>A0A1J5PYY9</accession>